<dbReference type="InterPro" id="IPR020845">
    <property type="entry name" value="AMP-binding_CS"/>
</dbReference>
<dbReference type="PROSITE" id="PS00455">
    <property type="entry name" value="AMP_BINDING"/>
    <property type="match status" value="1"/>
</dbReference>
<evidence type="ECO:0000313" key="3">
    <source>
        <dbReference type="Proteomes" id="UP000176037"/>
    </source>
</evidence>
<dbReference type="EMBL" id="MJIC01000002">
    <property type="protein sequence ID" value="OFI36213.1"/>
    <property type="molecule type" value="Genomic_DNA"/>
</dbReference>
<dbReference type="OrthoDB" id="9803968at2"/>
<name>A0A1E8FLA0_9ALTE</name>
<keyword evidence="3" id="KW-1185">Reference proteome</keyword>
<gene>
    <name evidence="2" type="ORF">BFC17_08815</name>
</gene>
<accession>A0A1E8FLA0</accession>
<dbReference type="InterPro" id="IPR000873">
    <property type="entry name" value="AMP-dep_synth/lig_dom"/>
</dbReference>
<dbReference type="Proteomes" id="UP000176037">
    <property type="component" value="Unassembled WGS sequence"/>
</dbReference>
<dbReference type="InterPro" id="IPR042099">
    <property type="entry name" value="ANL_N_sf"/>
</dbReference>
<organism evidence="2 3">
    <name type="scientific">Alteromonas lipolytica</name>
    <dbReference type="NCBI Taxonomy" id="1856405"/>
    <lineage>
        <taxon>Bacteria</taxon>
        <taxon>Pseudomonadati</taxon>
        <taxon>Pseudomonadota</taxon>
        <taxon>Gammaproteobacteria</taxon>
        <taxon>Alteromonadales</taxon>
        <taxon>Alteromonadaceae</taxon>
        <taxon>Alteromonas/Salinimonas group</taxon>
        <taxon>Alteromonas</taxon>
    </lineage>
</organism>
<protein>
    <recommendedName>
        <fullName evidence="1">AMP-dependent synthetase/ligase domain-containing protein</fullName>
    </recommendedName>
</protein>
<dbReference type="PANTHER" id="PTHR24096">
    <property type="entry name" value="LONG-CHAIN-FATTY-ACID--COA LIGASE"/>
    <property type="match status" value="1"/>
</dbReference>
<reference evidence="2 3" key="1">
    <citation type="submission" date="2016-09" db="EMBL/GenBank/DDBJ databases">
        <title>Alteromonas lipolytica, a new species isolated from sea water.</title>
        <authorList>
            <person name="Wu Y.-H."/>
            <person name="Cheng H."/>
            <person name="Xu X.-W."/>
        </authorList>
    </citation>
    <scope>NUCLEOTIDE SEQUENCE [LARGE SCALE GENOMIC DNA]</scope>
    <source>
        <strain evidence="2 3">JW12</strain>
    </source>
</reference>
<proteinExistence type="predicted"/>
<dbReference type="GO" id="GO:0016405">
    <property type="term" value="F:CoA-ligase activity"/>
    <property type="evidence" value="ECO:0007669"/>
    <property type="project" value="TreeGrafter"/>
</dbReference>
<feature type="domain" description="AMP-dependent synthetase/ligase" evidence="1">
    <location>
        <begin position="51"/>
        <end position="426"/>
    </location>
</feature>
<dbReference type="RefSeq" id="WP_070174620.1">
    <property type="nucleotide sequence ID" value="NZ_BMJR01000007.1"/>
</dbReference>
<evidence type="ECO:0000259" key="1">
    <source>
        <dbReference type="Pfam" id="PF00501"/>
    </source>
</evidence>
<dbReference type="Pfam" id="PF00501">
    <property type="entry name" value="AMP-binding"/>
    <property type="match status" value="1"/>
</dbReference>
<dbReference type="Gene3D" id="3.40.50.12780">
    <property type="entry name" value="N-terminal domain of ligase-like"/>
    <property type="match status" value="1"/>
</dbReference>
<comment type="caution">
    <text evidence="2">The sequence shown here is derived from an EMBL/GenBank/DDBJ whole genome shotgun (WGS) entry which is preliminary data.</text>
</comment>
<dbReference type="SUPFAM" id="SSF56801">
    <property type="entry name" value="Acetyl-CoA synthetase-like"/>
    <property type="match status" value="1"/>
</dbReference>
<dbReference type="STRING" id="1856405.BFC17_08815"/>
<dbReference type="PANTHER" id="PTHR24096:SF420">
    <property type="entry name" value="LONG-CHAIN-FATTY-ACID--COA LIGASE-RELATED"/>
    <property type="match status" value="1"/>
</dbReference>
<sequence>MLNHLVNESPELKMGSHEVIKEELAGGGMILRNAESLDLDDHTMLDCVEFWSQKTPNTVFLRERTSDGWSEISYKEFSLRIKTVAGHLGTLDLSQDKPLVIVAPNSINHAIVAFAAMTIGVPVTPVSVAYAQIGETFERLQSIITTIEPGAIYFSDTIFFKRAIDVIQSKFDIPCISSHSNNEKVPAIRNMDSISEEEVAALRATVTQDTVCKVMMTSGSTGVPKGVINTHRMMYSNQLAVYKMWPMLQDLTPNLVDWLPWSHTFGGNAVFNMALFSGGTMTIDDGKPVPGQIGRTVENICLIQPNIHYNVPVGIEALVAQFEDSPVIAKKFFSEVKIIFVAAAALPDKTRNRLKELAIEAVGKAPKLFAGWGSTETAPFSTCLNFDSDQSVNIGVPIPGTEIKLTPVQDRLALAVRGPNVMPGYWRNEEATKKAIDEDGFYSMGDAGRLINPENPSDGLVFEGRISENFKLNTGTWVNVNQVRIAVSAALKGLCLDAVITGHNKPDIGVLLVPNMGKLTERFKLSDAEQTSAHLQTIEEYISDVTKRLTEYNETHYSASTRIRRFALLPEPPSVEKNEMTDKGYLNQRALLDNWSELIEAMHDHKANSSLTFHAF</sequence>
<dbReference type="AlphaFoldDB" id="A0A1E8FLA0"/>
<evidence type="ECO:0000313" key="2">
    <source>
        <dbReference type="EMBL" id="OFI36213.1"/>
    </source>
</evidence>
<dbReference type="Pfam" id="PF23562">
    <property type="entry name" value="AMP-binding_C_3"/>
    <property type="match status" value="1"/>
</dbReference>